<dbReference type="EMBL" id="CP051428">
    <property type="protein sequence ID" value="QJC50782.1"/>
    <property type="molecule type" value="Genomic_DNA"/>
</dbReference>
<dbReference type="KEGG" id="palr:HGI30_03845"/>
<name>A0A6H2GTR3_9BACL</name>
<dbReference type="InterPro" id="IPR003812">
    <property type="entry name" value="Fido"/>
</dbReference>
<dbReference type="GO" id="GO:0005524">
    <property type="term" value="F:ATP binding"/>
    <property type="evidence" value="ECO:0007669"/>
    <property type="project" value="UniProtKB-KW"/>
</dbReference>
<evidence type="ECO:0000256" key="3">
    <source>
        <dbReference type="PIRSR" id="PIRSR640198-3"/>
    </source>
</evidence>
<keyword evidence="2" id="KW-0067">ATP-binding</keyword>
<keyword evidence="2" id="KW-0547">Nucleotide-binding</keyword>
<feature type="domain" description="Fido" evidence="4">
    <location>
        <begin position="71"/>
        <end position="210"/>
    </location>
</feature>
<proteinExistence type="predicted"/>
<dbReference type="PANTHER" id="PTHR13504">
    <property type="entry name" value="FIDO DOMAIN-CONTAINING PROTEIN DDB_G0283145"/>
    <property type="match status" value="1"/>
</dbReference>
<dbReference type="Gene3D" id="1.10.3290.10">
    <property type="entry name" value="Fido-like domain"/>
    <property type="match status" value="1"/>
</dbReference>
<gene>
    <name evidence="5" type="ORF">HGI30_03845</name>
</gene>
<evidence type="ECO:0000259" key="4">
    <source>
        <dbReference type="PROSITE" id="PS51459"/>
    </source>
</evidence>
<dbReference type="InterPro" id="IPR036597">
    <property type="entry name" value="Fido-like_dom_sf"/>
</dbReference>
<dbReference type="PANTHER" id="PTHR13504:SF38">
    <property type="entry name" value="FIDO DOMAIN-CONTAINING PROTEIN"/>
    <property type="match status" value="1"/>
</dbReference>
<protein>
    <submittedName>
        <fullName evidence="5">Fic family protein</fullName>
    </submittedName>
</protein>
<dbReference type="SUPFAM" id="SSF140931">
    <property type="entry name" value="Fic-like"/>
    <property type="match status" value="1"/>
</dbReference>
<evidence type="ECO:0000313" key="5">
    <source>
        <dbReference type="EMBL" id="QJC50782.1"/>
    </source>
</evidence>
<dbReference type="PROSITE" id="PS51459">
    <property type="entry name" value="FIDO"/>
    <property type="match status" value="1"/>
</dbReference>
<feature type="active site" evidence="1">
    <location>
        <position position="153"/>
    </location>
</feature>
<feature type="binding site" evidence="2">
    <location>
        <begin position="157"/>
        <end position="164"/>
    </location>
    <ligand>
        <name>ATP</name>
        <dbReference type="ChEBI" id="CHEBI:30616"/>
    </ligand>
</feature>
<evidence type="ECO:0000256" key="2">
    <source>
        <dbReference type="PIRSR" id="PIRSR640198-2"/>
    </source>
</evidence>
<dbReference type="Pfam" id="PF02661">
    <property type="entry name" value="Fic"/>
    <property type="match status" value="1"/>
</dbReference>
<dbReference type="InterPro" id="IPR040198">
    <property type="entry name" value="Fido_containing"/>
</dbReference>
<reference evidence="5 6" key="1">
    <citation type="submission" date="2020-04" db="EMBL/GenBank/DDBJ databases">
        <title>Novel Paenibacillus strain UniB2 isolated from commercial digestive syrup.</title>
        <authorList>
            <person name="Thorat V."/>
            <person name="Kirdat K."/>
            <person name="Tiwarekar B."/>
            <person name="Yadav A."/>
        </authorList>
    </citation>
    <scope>NUCLEOTIDE SEQUENCE [LARGE SCALE GENOMIC DNA]</scope>
    <source>
        <strain evidence="5 6">UniB2</strain>
    </source>
</reference>
<evidence type="ECO:0000313" key="6">
    <source>
        <dbReference type="Proteomes" id="UP000502136"/>
    </source>
</evidence>
<sequence length="225" mass="26235">MKFPKDYLDDLLVRMTYHSSAIENNTITLSETISILLHHTIPNKVSVREFYEVENHRMAFNFIVENTDRELSISLIHDVHSLLMDRIHHERGRFKTHENAIVGATFQTASAKETPLLIHQWVQNLTYQIEQAQTTSEIVKAVCYAHIQFERIHPYADGNGRTGRLIMMFLLLKNNILPFVIPKESKYEYIRFLEDQDVEGFSAFASSILEQESLRYEAFLNSKSE</sequence>
<accession>A0A6H2GTR3</accession>
<organism evidence="5 6">
    <name type="scientific">Paenibacillus albicereus</name>
    <dbReference type="NCBI Taxonomy" id="2726185"/>
    <lineage>
        <taxon>Bacteria</taxon>
        <taxon>Bacillati</taxon>
        <taxon>Bacillota</taxon>
        <taxon>Bacilli</taxon>
        <taxon>Bacillales</taxon>
        <taxon>Paenibacillaceae</taxon>
        <taxon>Paenibacillus</taxon>
    </lineage>
</organism>
<evidence type="ECO:0000256" key="1">
    <source>
        <dbReference type="PIRSR" id="PIRSR640198-1"/>
    </source>
</evidence>
<dbReference type="RefSeq" id="WP_168906437.1">
    <property type="nucleotide sequence ID" value="NZ_CP051428.1"/>
</dbReference>
<feature type="site" description="Important for autoinhibition of adenylyltransferase activity" evidence="3">
    <location>
        <position position="23"/>
    </location>
</feature>
<dbReference type="Proteomes" id="UP000502136">
    <property type="component" value="Chromosome"/>
</dbReference>
<keyword evidence="6" id="KW-1185">Reference proteome</keyword>
<dbReference type="AlphaFoldDB" id="A0A6H2GTR3"/>